<comment type="caution">
    <text evidence="1">The sequence shown here is derived from an EMBL/GenBank/DDBJ whole genome shotgun (WGS) entry which is preliminary data.</text>
</comment>
<reference evidence="1" key="1">
    <citation type="submission" date="2020-08" db="EMBL/GenBank/DDBJ databases">
        <title>Multicomponent nature underlies the extraordinary mechanical properties of spider dragline silk.</title>
        <authorList>
            <person name="Kono N."/>
            <person name="Nakamura H."/>
            <person name="Mori M."/>
            <person name="Yoshida Y."/>
            <person name="Ohtoshi R."/>
            <person name="Malay A.D."/>
            <person name="Moran D.A.P."/>
            <person name="Tomita M."/>
            <person name="Numata K."/>
            <person name="Arakawa K."/>
        </authorList>
    </citation>
    <scope>NUCLEOTIDE SEQUENCE</scope>
</reference>
<keyword evidence="2" id="KW-1185">Reference proteome</keyword>
<gene>
    <name evidence="1" type="ORF">TNCV_2290861</name>
</gene>
<evidence type="ECO:0000313" key="2">
    <source>
        <dbReference type="Proteomes" id="UP000887159"/>
    </source>
</evidence>
<dbReference type="AlphaFoldDB" id="A0A8X6V6F0"/>
<dbReference type="EMBL" id="BMAU01021190">
    <property type="protein sequence ID" value="GFX96198.1"/>
    <property type="molecule type" value="Genomic_DNA"/>
</dbReference>
<evidence type="ECO:0000313" key="1">
    <source>
        <dbReference type="EMBL" id="GFX96198.1"/>
    </source>
</evidence>
<name>A0A8X6V6F0_TRICX</name>
<proteinExistence type="predicted"/>
<organism evidence="1 2">
    <name type="scientific">Trichonephila clavipes</name>
    <name type="common">Golden silk orbweaver</name>
    <name type="synonym">Nephila clavipes</name>
    <dbReference type="NCBI Taxonomy" id="2585209"/>
    <lineage>
        <taxon>Eukaryota</taxon>
        <taxon>Metazoa</taxon>
        <taxon>Ecdysozoa</taxon>
        <taxon>Arthropoda</taxon>
        <taxon>Chelicerata</taxon>
        <taxon>Arachnida</taxon>
        <taxon>Araneae</taxon>
        <taxon>Araneomorphae</taxon>
        <taxon>Entelegynae</taxon>
        <taxon>Araneoidea</taxon>
        <taxon>Nephilidae</taxon>
        <taxon>Trichonephila</taxon>
    </lineage>
</organism>
<accession>A0A8X6V6F0</accession>
<protein>
    <submittedName>
        <fullName evidence="1">Uncharacterized protein</fullName>
    </submittedName>
</protein>
<dbReference type="Proteomes" id="UP000887159">
    <property type="component" value="Unassembled WGS sequence"/>
</dbReference>
<sequence>MEPKSDEVHEVLTLVCEMEIKRVRIDDKHYRERVKCRMRLSEELGGRFRVEYINHLIQNRSLDKEWLSVVGDLVA</sequence>